<dbReference type="Proteomes" id="UP000004295">
    <property type="component" value="Unassembled WGS sequence"/>
</dbReference>
<reference evidence="1 2" key="1">
    <citation type="submission" date="2009-04" db="EMBL/GenBank/DDBJ databases">
        <authorList>
            <person name="Sebastian Y."/>
            <person name="Madupu R."/>
            <person name="Durkin A.S."/>
            <person name="Torralba M."/>
            <person name="Methe B."/>
            <person name="Sutton G.G."/>
            <person name="Strausberg R.L."/>
            <person name="Nelson K.E."/>
        </authorList>
    </citation>
    <scope>NUCLEOTIDE SEQUENCE [LARGE SCALE GENOMIC DNA]</scope>
    <source>
        <strain evidence="2">ATCC 35406 / BCRC 14492 / JCM 8526 / NCTC 13058 / HG 370</strain>
    </source>
</reference>
<dbReference type="AlphaFoldDB" id="C3JBQ3"/>
<comment type="caution">
    <text evidence="1">The sequence shown here is derived from an EMBL/GenBank/DDBJ whole genome shotgun (WGS) entry which is preliminary data.</text>
</comment>
<dbReference type="STRING" id="553175.POREN0001_1788"/>
<organism evidence="1 2">
    <name type="scientific">Porphyromonas endodontalis (strain ATCC 35406 / DSM 24491 / JCM 8526 / CCUG 16442 / BCRC 14492 / NCTC 13058 / HG 370)</name>
    <name type="common">Bacteroides endodontalis</name>
    <dbReference type="NCBI Taxonomy" id="553175"/>
    <lineage>
        <taxon>Bacteria</taxon>
        <taxon>Pseudomonadati</taxon>
        <taxon>Bacteroidota</taxon>
        <taxon>Bacteroidia</taxon>
        <taxon>Bacteroidales</taxon>
        <taxon>Porphyromonadaceae</taxon>
        <taxon>Porphyromonas</taxon>
    </lineage>
</organism>
<proteinExistence type="predicted"/>
<accession>C3JBQ3</accession>
<dbReference type="EMBL" id="ACNN01000026">
    <property type="protein sequence ID" value="EEN82439.1"/>
    <property type="molecule type" value="Genomic_DNA"/>
</dbReference>
<protein>
    <submittedName>
        <fullName evidence="1">Uncharacterized protein</fullName>
    </submittedName>
</protein>
<sequence>MIPERMMANIEKISSLTDEKSQPAITNQIAEMQVTCRAESLRRGLGID</sequence>
<evidence type="ECO:0000313" key="1">
    <source>
        <dbReference type="EMBL" id="EEN82439.1"/>
    </source>
</evidence>
<name>C3JBQ3_POREA</name>
<gene>
    <name evidence="1" type="ORF">POREN0001_1788</name>
</gene>
<keyword evidence="2" id="KW-1185">Reference proteome</keyword>
<evidence type="ECO:0000313" key="2">
    <source>
        <dbReference type="Proteomes" id="UP000004295"/>
    </source>
</evidence>